<organism evidence="2 3">
    <name type="scientific">Candidatus Brocadia carolinensis</name>
    <dbReference type="NCBI Taxonomy" id="1004156"/>
    <lineage>
        <taxon>Bacteria</taxon>
        <taxon>Pseudomonadati</taxon>
        <taxon>Planctomycetota</taxon>
        <taxon>Candidatus Brocadiia</taxon>
        <taxon>Candidatus Brocadiales</taxon>
        <taxon>Candidatus Brocadiaceae</taxon>
        <taxon>Candidatus Brocadia</taxon>
    </lineage>
</organism>
<dbReference type="Pfam" id="PF03548">
    <property type="entry name" value="LolA"/>
    <property type="match status" value="1"/>
</dbReference>
<proteinExistence type="predicted"/>
<dbReference type="STRING" id="1004156.AYP45_05170"/>
<gene>
    <name evidence="2" type="ORF">AYP45_05170</name>
</gene>
<protein>
    <recommendedName>
        <fullName evidence="4">Outer membrane lipoprotein carrier protein LolA</fullName>
    </recommendedName>
</protein>
<dbReference type="EMBL" id="AYTS01000042">
    <property type="protein sequence ID" value="OOP57174.1"/>
    <property type="molecule type" value="Genomic_DNA"/>
</dbReference>
<reference evidence="2 3" key="1">
    <citation type="journal article" date="2017" name="Water Res.">
        <title>Discovery and metagenomic analysis of an anammox bacterial enrichment related to Candidatus "Brocadia caroliniensis" in a full-scale glycerol-fed nitritation-denitritation separate centrate treatment process.</title>
        <authorList>
            <person name="Park H."/>
            <person name="Brotto A.C."/>
            <person name="van Loosdrecht M.C."/>
            <person name="Chandran K."/>
        </authorList>
    </citation>
    <scope>NUCLEOTIDE SEQUENCE [LARGE SCALE GENOMIC DNA]</scope>
    <source>
        <strain evidence="2">26THWARD</strain>
    </source>
</reference>
<dbReference type="AlphaFoldDB" id="A0A1V4AVM2"/>
<dbReference type="Gene3D" id="2.50.20.10">
    <property type="entry name" value="Lipoprotein localisation LolA/LolB/LppX"/>
    <property type="match status" value="1"/>
</dbReference>
<dbReference type="Proteomes" id="UP000189681">
    <property type="component" value="Unassembled WGS sequence"/>
</dbReference>
<comment type="caution">
    <text evidence="2">The sequence shown here is derived from an EMBL/GenBank/DDBJ whole genome shotgun (WGS) entry which is preliminary data.</text>
</comment>
<dbReference type="InterPro" id="IPR029046">
    <property type="entry name" value="LolA/LolB/LppX"/>
</dbReference>
<dbReference type="SUPFAM" id="SSF89392">
    <property type="entry name" value="Prokaryotic lipoproteins and lipoprotein localization factors"/>
    <property type="match status" value="1"/>
</dbReference>
<evidence type="ECO:0008006" key="4">
    <source>
        <dbReference type="Google" id="ProtNLM"/>
    </source>
</evidence>
<dbReference type="PANTHER" id="PTHR35869:SF1">
    <property type="entry name" value="OUTER-MEMBRANE LIPOPROTEIN CARRIER PROTEIN"/>
    <property type="match status" value="1"/>
</dbReference>
<evidence type="ECO:0000256" key="1">
    <source>
        <dbReference type="ARBA" id="ARBA00022729"/>
    </source>
</evidence>
<name>A0A1V4AVM2_9BACT</name>
<sequence>MLKEKVCVNGSVLMKKPNMFRWDMVKPDKSIMVIDGEMMTIYHPDIKEAQIFNLSGNLIASNTVKFFTTTLWGSLSEMEKKFSVTMFRRNSEIVFKLVPLSKIVGRYVSSLLIYYDEKTGVPQGFETITPKGEKTITRLSNIKINPEIEKDLFKLKLPEDVCITNNQEQQQDENNGYDY</sequence>
<accession>A0A1V4AVM2</accession>
<dbReference type="CDD" id="cd16325">
    <property type="entry name" value="LolA"/>
    <property type="match status" value="1"/>
</dbReference>
<keyword evidence="1" id="KW-0732">Signal</keyword>
<evidence type="ECO:0000313" key="3">
    <source>
        <dbReference type="Proteomes" id="UP000189681"/>
    </source>
</evidence>
<dbReference type="PANTHER" id="PTHR35869">
    <property type="entry name" value="OUTER-MEMBRANE LIPOPROTEIN CARRIER PROTEIN"/>
    <property type="match status" value="1"/>
</dbReference>
<evidence type="ECO:0000313" key="2">
    <source>
        <dbReference type="EMBL" id="OOP57174.1"/>
    </source>
</evidence>
<dbReference type="InterPro" id="IPR004564">
    <property type="entry name" value="OM_lipoprot_carrier_LolA-like"/>
</dbReference>